<sequence>MTLTEPLRISRAAMSARDAVWVTLSHKGIDGCGEVVTSPRLGLDVAAIENALAEAAQWLGAGSHPATLRKRLPELRTRLRHALPVVAAVDSAVHDWLALDAGLPLCELLGMPAWERVPTAYTIGIVPPPDAARTAKQLADKGFATIKVKLGAADPAADIARVGAIREAAPEVELLLDPNGAWDAGTAVAVLTRLAGFGIAAVEQPVPAGHPEQLAAVAESVPIPVIADEDAGSRADLDALPAGLGGINIKLAECGGLDAALSMIEWARAADVAVMLGCQVSTSLSIAAAAHLSGAARWLDLDGHLLLTDDPWPGLGGADGWLRHPVHAGLGVRYRGAL</sequence>
<feature type="domain" description="Mandelate racemase/muconate lactonizing enzyme C-terminal" evidence="9">
    <location>
        <begin position="128"/>
        <end position="224"/>
    </location>
</feature>
<dbReference type="SMART" id="SM00922">
    <property type="entry name" value="MR_MLE"/>
    <property type="match status" value="1"/>
</dbReference>
<dbReference type="AlphaFoldDB" id="A0A7D6ZFV4"/>
<dbReference type="PROSITE" id="PS00909">
    <property type="entry name" value="MR_MLE_2"/>
    <property type="match status" value="1"/>
</dbReference>
<proteinExistence type="inferred from homology"/>
<dbReference type="InterPro" id="IPR013342">
    <property type="entry name" value="Mandelate_racemase_C"/>
</dbReference>
<keyword evidence="4 7" id="KW-0460">Magnesium</keyword>
<evidence type="ECO:0000259" key="9">
    <source>
        <dbReference type="SMART" id="SM00922"/>
    </source>
</evidence>
<dbReference type="Gene3D" id="3.20.20.120">
    <property type="entry name" value="Enolase-like C-terminal domain"/>
    <property type="match status" value="1"/>
</dbReference>
<keyword evidence="2" id="KW-0474">Menaquinone biosynthesis</keyword>
<name>A0A7D6ZFV4_9NOCA</name>
<reference evidence="10 11" key="1">
    <citation type="submission" date="2020-07" db="EMBL/GenBank/DDBJ databases">
        <authorList>
            <person name="Zhuang K."/>
            <person name="Ran Y."/>
        </authorList>
    </citation>
    <scope>NUCLEOTIDE SEQUENCE [LARGE SCALE GENOMIC DNA]</scope>
    <source>
        <strain evidence="10 11">WCH-YHL-001</strain>
    </source>
</reference>
<keyword evidence="11" id="KW-1185">Reference proteome</keyword>
<dbReference type="GO" id="GO:0009234">
    <property type="term" value="P:menaquinone biosynthetic process"/>
    <property type="evidence" value="ECO:0007669"/>
    <property type="project" value="UniProtKB-KW"/>
</dbReference>
<evidence type="ECO:0000256" key="2">
    <source>
        <dbReference type="ARBA" id="ARBA00022428"/>
    </source>
</evidence>
<dbReference type="Pfam" id="PF13378">
    <property type="entry name" value="MR_MLE_C"/>
    <property type="match status" value="1"/>
</dbReference>
<evidence type="ECO:0000256" key="6">
    <source>
        <dbReference type="PIRSR" id="PIRSR634603-1"/>
    </source>
</evidence>
<comment type="similarity">
    <text evidence="1 8">Belongs to the mandelate racemase/muconate lactonizing enzyme family.</text>
</comment>
<dbReference type="InterPro" id="IPR018110">
    <property type="entry name" value="Mandel_Rmase/mucon_lact_enz_CS"/>
</dbReference>
<evidence type="ECO:0000256" key="4">
    <source>
        <dbReference type="ARBA" id="ARBA00022842"/>
    </source>
</evidence>
<comment type="cofactor">
    <cofactor evidence="7 8">
        <name>Mg(2+)</name>
        <dbReference type="ChEBI" id="CHEBI:18420"/>
    </cofactor>
    <text evidence="7 8">Binds 1 Mg(2+) ion per subunit.</text>
</comment>
<dbReference type="GO" id="GO:0046872">
    <property type="term" value="F:metal ion binding"/>
    <property type="evidence" value="ECO:0007669"/>
    <property type="project" value="UniProtKB-KW"/>
</dbReference>
<evidence type="ECO:0000256" key="7">
    <source>
        <dbReference type="PIRSR" id="PIRSR634603-3"/>
    </source>
</evidence>
<dbReference type="InterPro" id="IPR034603">
    <property type="entry name" value="Dipeptide_epimerase"/>
</dbReference>
<keyword evidence="3 7" id="KW-0479">Metal-binding</keyword>
<protein>
    <recommendedName>
        <fullName evidence="8">Dipeptide epimerase</fullName>
        <ecNumber evidence="8">5.1.1.-</ecNumber>
    </recommendedName>
</protein>
<dbReference type="SUPFAM" id="SSF54826">
    <property type="entry name" value="Enolase N-terminal domain-like"/>
    <property type="match status" value="1"/>
</dbReference>
<evidence type="ECO:0000256" key="3">
    <source>
        <dbReference type="ARBA" id="ARBA00022723"/>
    </source>
</evidence>
<feature type="binding site" evidence="7">
    <location>
        <position position="177"/>
    </location>
    <ligand>
        <name>Mg(2+)</name>
        <dbReference type="ChEBI" id="CHEBI:18420"/>
    </ligand>
</feature>
<evidence type="ECO:0000313" key="11">
    <source>
        <dbReference type="Proteomes" id="UP000515512"/>
    </source>
</evidence>
<gene>
    <name evidence="10" type="ORF">H0264_22005</name>
</gene>
<evidence type="ECO:0000313" key="10">
    <source>
        <dbReference type="EMBL" id="QLY34588.1"/>
    </source>
</evidence>
<feature type="active site" description="Proton acceptor; specific for (R)-substrate epimerization" evidence="6">
    <location>
        <position position="149"/>
    </location>
</feature>
<dbReference type="Pfam" id="PF02746">
    <property type="entry name" value="MR_MLE_N"/>
    <property type="match status" value="1"/>
</dbReference>
<evidence type="ECO:0000256" key="1">
    <source>
        <dbReference type="ARBA" id="ARBA00008031"/>
    </source>
</evidence>
<dbReference type="EC" id="5.1.1.-" evidence="8"/>
<dbReference type="InterPro" id="IPR029065">
    <property type="entry name" value="Enolase_C-like"/>
</dbReference>
<dbReference type="InterPro" id="IPR029017">
    <property type="entry name" value="Enolase-like_N"/>
</dbReference>
<dbReference type="InterPro" id="IPR013341">
    <property type="entry name" value="Mandelate_racemase_N_dom"/>
</dbReference>
<dbReference type="InterPro" id="IPR036849">
    <property type="entry name" value="Enolase-like_C_sf"/>
</dbReference>
<dbReference type="Proteomes" id="UP000515512">
    <property type="component" value="Chromosome"/>
</dbReference>
<dbReference type="EMBL" id="CP059399">
    <property type="protein sequence ID" value="QLY34588.1"/>
    <property type="molecule type" value="Genomic_DNA"/>
</dbReference>
<dbReference type="KEGG" id="nhu:H0264_22005"/>
<dbReference type="CDD" id="cd03319">
    <property type="entry name" value="L-Ala-DL-Glu_epimerase"/>
    <property type="match status" value="1"/>
</dbReference>
<evidence type="ECO:0000256" key="5">
    <source>
        <dbReference type="ARBA" id="ARBA00023235"/>
    </source>
</evidence>
<dbReference type="SFLD" id="SFLDS00001">
    <property type="entry name" value="Enolase"/>
    <property type="match status" value="1"/>
</dbReference>
<feature type="binding site" evidence="7">
    <location>
        <position position="228"/>
    </location>
    <ligand>
        <name>Mg(2+)</name>
        <dbReference type="ChEBI" id="CHEBI:18420"/>
    </ligand>
</feature>
<feature type="binding site" evidence="7">
    <location>
        <position position="203"/>
    </location>
    <ligand>
        <name>Mg(2+)</name>
        <dbReference type="ChEBI" id="CHEBI:18420"/>
    </ligand>
</feature>
<organism evidence="10 11">
    <name type="scientific">Nocardia huaxiensis</name>
    <dbReference type="NCBI Taxonomy" id="2755382"/>
    <lineage>
        <taxon>Bacteria</taxon>
        <taxon>Bacillati</taxon>
        <taxon>Actinomycetota</taxon>
        <taxon>Actinomycetes</taxon>
        <taxon>Mycobacteriales</taxon>
        <taxon>Nocardiaceae</taxon>
        <taxon>Nocardia</taxon>
    </lineage>
</organism>
<dbReference type="GO" id="GO:0009063">
    <property type="term" value="P:amino acid catabolic process"/>
    <property type="evidence" value="ECO:0007669"/>
    <property type="project" value="InterPro"/>
</dbReference>
<evidence type="ECO:0000256" key="8">
    <source>
        <dbReference type="RuleBase" id="RU366006"/>
    </source>
</evidence>
<dbReference type="SUPFAM" id="SSF51604">
    <property type="entry name" value="Enolase C-terminal domain-like"/>
    <property type="match status" value="1"/>
</dbReference>
<keyword evidence="5 8" id="KW-0413">Isomerase</keyword>
<dbReference type="Gene3D" id="3.30.390.10">
    <property type="entry name" value="Enolase-like, N-terminal domain"/>
    <property type="match status" value="1"/>
</dbReference>
<dbReference type="PANTHER" id="PTHR48073:SF2">
    <property type="entry name" value="O-SUCCINYLBENZOATE SYNTHASE"/>
    <property type="match status" value="1"/>
</dbReference>
<accession>A0A7D6ZFV4</accession>
<dbReference type="SFLD" id="SFLDG00180">
    <property type="entry name" value="muconate_cycloisomerase"/>
    <property type="match status" value="1"/>
</dbReference>
<dbReference type="PANTHER" id="PTHR48073">
    <property type="entry name" value="O-SUCCINYLBENZOATE SYNTHASE-RELATED"/>
    <property type="match status" value="1"/>
</dbReference>
<dbReference type="GO" id="GO:0016855">
    <property type="term" value="F:racemase and epimerase activity, acting on amino acids and derivatives"/>
    <property type="evidence" value="ECO:0007669"/>
    <property type="project" value="UniProtKB-UniRule"/>
</dbReference>
<feature type="active site" description="Proton acceptor; specific for (S)-substrate epimerization" evidence="6">
    <location>
        <position position="250"/>
    </location>
</feature>